<evidence type="ECO:0000256" key="2">
    <source>
        <dbReference type="ARBA" id="ARBA00006602"/>
    </source>
</evidence>
<comment type="similarity">
    <text evidence="2">Belongs to the FliH family.</text>
</comment>
<keyword evidence="8" id="KW-0175">Coiled coil</keyword>
<dbReference type="GO" id="GO:0044781">
    <property type="term" value="P:bacterial-type flagellum organization"/>
    <property type="evidence" value="ECO:0007669"/>
    <property type="project" value="UniProtKB-KW"/>
</dbReference>
<feature type="coiled-coil region" evidence="8">
    <location>
        <begin position="46"/>
        <end position="80"/>
    </location>
</feature>
<accession>A0A932LZ84</accession>
<feature type="domain" description="Flagellar assembly protein FliH/Type III secretion system HrpE" evidence="9">
    <location>
        <begin position="102"/>
        <end position="224"/>
    </location>
</feature>
<dbReference type="PANTHER" id="PTHR34982:SF1">
    <property type="entry name" value="FLAGELLAR ASSEMBLY PROTEIN FLIH"/>
    <property type="match status" value="1"/>
</dbReference>
<keyword evidence="7" id="KW-1006">Bacterial flagellum protein export</keyword>
<feature type="non-terminal residue" evidence="10">
    <location>
        <position position="1"/>
    </location>
</feature>
<reference evidence="10" key="1">
    <citation type="submission" date="2020-07" db="EMBL/GenBank/DDBJ databases">
        <title>Huge and variable diversity of episymbiotic CPR bacteria and DPANN archaea in groundwater ecosystems.</title>
        <authorList>
            <person name="He C.Y."/>
            <person name="Keren R."/>
            <person name="Whittaker M."/>
            <person name="Farag I.F."/>
            <person name="Doudna J."/>
            <person name="Cate J.H.D."/>
            <person name="Banfield J.F."/>
        </authorList>
    </citation>
    <scope>NUCLEOTIDE SEQUENCE</scope>
    <source>
        <strain evidence="10">NC_groundwater_717_Ag_S-0.2um_59_8</strain>
    </source>
</reference>
<evidence type="ECO:0000256" key="4">
    <source>
        <dbReference type="ARBA" id="ARBA00022448"/>
    </source>
</evidence>
<comment type="caution">
    <text evidence="10">The sequence shown here is derived from an EMBL/GenBank/DDBJ whole genome shotgun (WGS) entry which is preliminary data.</text>
</comment>
<organism evidence="10 11">
    <name type="scientific">Tectimicrobiota bacterium</name>
    <dbReference type="NCBI Taxonomy" id="2528274"/>
    <lineage>
        <taxon>Bacteria</taxon>
        <taxon>Pseudomonadati</taxon>
        <taxon>Nitrospinota/Tectimicrobiota group</taxon>
        <taxon>Candidatus Tectimicrobiota</taxon>
    </lineage>
</organism>
<dbReference type="Pfam" id="PF02108">
    <property type="entry name" value="FliH"/>
    <property type="match status" value="1"/>
</dbReference>
<evidence type="ECO:0000256" key="7">
    <source>
        <dbReference type="ARBA" id="ARBA00023225"/>
    </source>
</evidence>
<dbReference type="GO" id="GO:0015031">
    <property type="term" value="P:protein transport"/>
    <property type="evidence" value="ECO:0007669"/>
    <property type="project" value="UniProtKB-KW"/>
</dbReference>
<evidence type="ECO:0000256" key="1">
    <source>
        <dbReference type="ARBA" id="ARBA00003041"/>
    </source>
</evidence>
<gene>
    <name evidence="10" type="ORF">HYY65_03050</name>
</gene>
<evidence type="ECO:0000313" key="11">
    <source>
        <dbReference type="Proteomes" id="UP000741360"/>
    </source>
</evidence>
<protein>
    <recommendedName>
        <fullName evidence="3">Flagellar assembly protein FliH</fullName>
    </recommendedName>
</protein>
<dbReference type="GO" id="GO:0005829">
    <property type="term" value="C:cytosol"/>
    <property type="evidence" value="ECO:0007669"/>
    <property type="project" value="TreeGrafter"/>
</dbReference>
<name>A0A932LZ84_UNCTE</name>
<dbReference type="EMBL" id="JACPSX010000050">
    <property type="protein sequence ID" value="MBI3014048.1"/>
    <property type="molecule type" value="Genomic_DNA"/>
</dbReference>
<keyword evidence="6" id="KW-0653">Protein transport</keyword>
<dbReference type="PANTHER" id="PTHR34982">
    <property type="entry name" value="YOP PROTEINS TRANSLOCATION PROTEIN L"/>
    <property type="match status" value="1"/>
</dbReference>
<evidence type="ECO:0000256" key="8">
    <source>
        <dbReference type="SAM" id="Coils"/>
    </source>
</evidence>
<proteinExistence type="inferred from homology"/>
<evidence type="ECO:0000256" key="6">
    <source>
        <dbReference type="ARBA" id="ARBA00022927"/>
    </source>
</evidence>
<keyword evidence="4" id="KW-0813">Transport</keyword>
<evidence type="ECO:0000313" key="10">
    <source>
        <dbReference type="EMBL" id="MBI3014048.1"/>
    </source>
</evidence>
<evidence type="ECO:0000259" key="9">
    <source>
        <dbReference type="Pfam" id="PF02108"/>
    </source>
</evidence>
<dbReference type="InterPro" id="IPR018035">
    <property type="entry name" value="Flagellar_FliH/T3SS_HrpE"/>
</dbReference>
<dbReference type="Proteomes" id="UP000741360">
    <property type="component" value="Unassembled WGS sequence"/>
</dbReference>
<sequence length="240" mass="26841">DCRTLELPDVEQEKAAKPEIKTEVYLFEDLCEETPASRAAGAQPVSASAQEALSETEAILRQATEEAARLKEQARSEGLAQGLAEARQQVEERLAPAIAAFLKAGEELGQLRRQLIERQEKEVIELALAIARKVIHQEVTQNPQTIVGILKAILQETVDREELKVHLNPEDFDVGMECRDSLLASVEGIKSLSLERDPNISRGGVVVETHLGEIDGRVERQLDEIEQGLRTQFYRRRRTD</sequence>
<evidence type="ECO:0000256" key="3">
    <source>
        <dbReference type="ARBA" id="ARBA00016507"/>
    </source>
</evidence>
<comment type="function">
    <text evidence="1">Needed for flagellar regrowth and assembly.</text>
</comment>
<dbReference type="AlphaFoldDB" id="A0A932LZ84"/>
<evidence type="ECO:0000256" key="5">
    <source>
        <dbReference type="ARBA" id="ARBA00022795"/>
    </source>
</evidence>
<dbReference type="InterPro" id="IPR051472">
    <property type="entry name" value="T3SS_Stator/FliH"/>
</dbReference>
<keyword evidence="5" id="KW-1005">Bacterial flagellum biogenesis</keyword>